<organism evidence="2 3">
    <name type="scientific">Filobasidium floriforme</name>
    <dbReference type="NCBI Taxonomy" id="5210"/>
    <lineage>
        <taxon>Eukaryota</taxon>
        <taxon>Fungi</taxon>
        <taxon>Dikarya</taxon>
        <taxon>Basidiomycota</taxon>
        <taxon>Agaricomycotina</taxon>
        <taxon>Tremellomycetes</taxon>
        <taxon>Filobasidiales</taxon>
        <taxon>Filobasidiaceae</taxon>
        <taxon>Filobasidium</taxon>
    </lineage>
</organism>
<accession>A0A8K0JFG2</accession>
<comment type="caution">
    <text evidence="2">The sequence shown here is derived from an EMBL/GenBank/DDBJ whole genome shotgun (WGS) entry which is preliminary data.</text>
</comment>
<feature type="region of interest" description="Disordered" evidence="1">
    <location>
        <begin position="1"/>
        <end position="65"/>
    </location>
</feature>
<reference evidence="2" key="1">
    <citation type="submission" date="2020-04" db="EMBL/GenBank/DDBJ databases">
        <title>Analysis of mating type loci in Filobasidium floriforme.</title>
        <authorList>
            <person name="Nowrousian M."/>
        </authorList>
    </citation>
    <scope>NUCLEOTIDE SEQUENCE</scope>
    <source>
        <strain evidence="2">CBS 6242</strain>
    </source>
</reference>
<dbReference type="Proteomes" id="UP000812966">
    <property type="component" value="Unassembled WGS sequence"/>
</dbReference>
<gene>
    <name evidence="2" type="ORF">FFLO_06163</name>
</gene>
<proteinExistence type="predicted"/>
<sequence>MSSSRSASKPSSSSRSGSSSSAKPSSRSREGGSSSKGSSSRDAEPSSSRSRGTSDRREAVPFPSTVAIVNNDTAFGTDQTVPFWPEPEFGDKTEIKNVNAKTCKGTWVAAGTMFPLGMAIPSNTVLHYGMYLPPGTMLPDGCLVPIHARMVSVVPLPTAKEEKEQNTPGLWCSIM</sequence>
<name>A0A8K0JFG2_9TREE</name>
<dbReference type="AlphaFoldDB" id="A0A8K0JFG2"/>
<evidence type="ECO:0000313" key="3">
    <source>
        <dbReference type="Proteomes" id="UP000812966"/>
    </source>
</evidence>
<protein>
    <submittedName>
        <fullName evidence="2">Uncharacterized protein</fullName>
    </submittedName>
</protein>
<evidence type="ECO:0000256" key="1">
    <source>
        <dbReference type="SAM" id="MobiDB-lite"/>
    </source>
</evidence>
<keyword evidence="3" id="KW-1185">Reference proteome</keyword>
<evidence type="ECO:0000313" key="2">
    <source>
        <dbReference type="EMBL" id="KAG7528417.1"/>
    </source>
</evidence>
<feature type="compositionally biased region" description="Low complexity" evidence="1">
    <location>
        <begin position="1"/>
        <end position="38"/>
    </location>
</feature>
<dbReference type="EMBL" id="JABELV010000184">
    <property type="protein sequence ID" value="KAG7528417.1"/>
    <property type="molecule type" value="Genomic_DNA"/>
</dbReference>